<gene>
    <name evidence="3" type="ORF">SAMN04488003_101286</name>
</gene>
<keyword evidence="1" id="KW-0732">Signal</keyword>
<dbReference type="STRING" id="245187.SAMN04488003_101286"/>
<dbReference type="AlphaFoldDB" id="A0A1H7YS99"/>
<organism evidence="3 4">
    <name type="scientific">Loktanella fryxellensis</name>
    <dbReference type="NCBI Taxonomy" id="245187"/>
    <lineage>
        <taxon>Bacteria</taxon>
        <taxon>Pseudomonadati</taxon>
        <taxon>Pseudomonadota</taxon>
        <taxon>Alphaproteobacteria</taxon>
        <taxon>Rhodobacterales</taxon>
        <taxon>Roseobacteraceae</taxon>
        <taxon>Loktanella</taxon>
    </lineage>
</organism>
<reference evidence="3 4" key="1">
    <citation type="submission" date="2016-10" db="EMBL/GenBank/DDBJ databases">
        <authorList>
            <person name="de Groot N.N."/>
        </authorList>
    </citation>
    <scope>NUCLEOTIDE SEQUENCE [LARGE SCALE GENOMIC DNA]</scope>
    <source>
        <strain evidence="3 4">DSM 16213</strain>
    </source>
</reference>
<dbReference type="InterPro" id="IPR007730">
    <property type="entry name" value="SPOR-like_dom"/>
</dbReference>
<proteinExistence type="predicted"/>
<evidence type="ECO:0000256" key="1">
    <source>
        <dbReference type="SAM" id="SignalP"/>
    </source>
</evidence>
<dbReference type="SUPFAM" id="SSF110997">
    <property type="entry name" value="Sporulation related repeat"/>
    <property type="match status" value="1"/>
</dbReference>
<dbReference type="InterPro" id="IPR036680">
    <property type="entry name" value="SPOR-like_sf"/>
</dbReference>
<accession>A0A1H7YS99</accession>
<dbReference type="GO" id="GO:0042834">
    <property type="term" value="F:peptidoglycan binding"/>
    <property type="evidence" value="ECO:0007669"/>
    <property type="project" value="InterPro"/>
</dbReference>
<protein>
    <submittedName>
        <fullName evidence="3">Sporulation related domain-containing protein</fullName>
    </submittedName>
</protein>
<feature type="chain" id="PRO_5011622751" evidence="1">
    <location>
        <begin position="30"/>
        <end position="467"/>
    </location>
</feature>
<evidence type="ECO:0000313" key="3">
    <source>
        <dbReference type="EMBL" id="SEM48845.1"/>
    </source>
</evidence>
<keyword evidence="4" id="KW-1185">Reference proteome</keyword>
<feature type="signal peptide" evidence="1">
    <location>
        <begin position="1"/>
        <end position="29"/>
    </location>
</feature>
<name>A0A1H7YS99_9RHOB</name>
<dbReference type="EMBL" id="FOCI01000001">
    <property type="protein sequence ID" value="SEM48845.1"/>
    <property type="molecule type" value="Genomic_DNA"/>
</dbReference>
<sequence>MTVMPRATGLVSVAALVAVMSIGTEPAAAQGAGIPAEFPPASYTGTQYVDSQGCAFVRAGMAGRTTWVPRVSRQREQLCNFQPTGIAAAQAAAPAPRPDVTVIVPPDAPAAARVAAAPRVVLPPVPRAQPAMQAARSPAVRQPAPILVPVVAQVPTSAPAPQRRVTLAEACLGRFGVQPGFVSASTRQPIDCGPAAAPAQRVAAGPMARTAGPAPLRLTLADACARQAQTGQRLIDAASGRPIACAPASVSAVAQVAYPARIASATGCAAAPAGVAVRCGPQIESPSGTGTTLYAPLARAGGQGVTAVVPPPVVVAAPRPAKPLFGAGPVPASNAPNAAIPHPPRGYARVWDDGRINPQRGLPRAQVVVAAPAHVQATVSSRSAAPAAVQAPAAASGPRYVQVGSFGDPANAARLIARLQAAGLPVASAQSGGVKVIAAGPFRSPGDLNAALGVVRGMGFSDAYLRS</sequence>
<feature type="domain" description="SPOR" evidence="2">
    <location>
        <begin position="393"/>
        <end position="467"/>
    </location>
</feature>
<dbReference type="Pfam" id="PF05036">
    <property type="entry name" value="SPOR"/>
    <property type="match status" value="1"/>
</dbReference>
<evidence type="ECO:0000259" key="2">
    <source>
        <dbReference type="PROSITE" id="PS51724"/>
    </source>
</evidence>
<dbReference type="PROSITE" id="PS51724">
    <property type="entry name" value="SPOR"/>
    <property type="match status" value="1"/>
</dbReference>
<dbReference type="Gene3D" id="3.30.70.1070">
    <property type="entry name" value="Sporulation related repeat"/>
    <property type="match status" value="1"/>
</dbReference>
<dbReference type="Proteomes" id="UP000199585">
    <property type="component" value="Unassembled WGS sequence"/>
</dbReference>
<evidence type="ECO:0000313" key="4">
    <source>
        <dbReference type="Proteomes" id="UP000199585"/>
    </source>
</evidence>